<feature type="region of interest" description="Disordered" evidence="1">
    <location>
        <begin position="83"/>
        <end position="107"/>
    </location>
</feature>
<reference evidence="2 3" key="2">
    <citation type="journal article" date="2017" name="Front. Plant Sci.">
        <title>Gene Classification and Mining of Molecular Markers Useful in Red Clover (Trifolium pratense) Breeding.</title>
        <authorList>
            <person name="Istvanek J."/>
            <person name="Dluhosova J."/>
            <person name="Dluhos P."/>
            <person name="Patkova L."/>
            <person name="Nedelnik J."/>
            <person name="Repkova J."/>
        </authorList>
    </citation>
    <scope>NUCLEOTIDE SEQUENCE [LARGE SCALE GENOMIC DNA]</scope>
    <source>
        <strain evidence="3">cv. Tatra</strain>
        <tissue evidence="2">Young leaves</tissue>
    </source>
</reference>
<dbReference type="EMBL" id="ASHM01071174">
    <property type="protein sequence ID" value="PNX55331.1"/>
    <property type="molecule type" value="Genomic_DNA"/>
</dbReference>
<comment type="caution">
    <text evidence="2">The sequence shown here is derived from an EMBL/GenBank/DDBJ whole genome shotgun (WGS) entry which is preliminary data.</text>
</comment>
<organism evidence="2 3">
    <name type="scientific">Trifolium pratense</name>
    <name type="common">Red clover</name>
    <dbReference type="NCBI Taxonomy" id="57577"/>
    <lineage>
        <taxon>Eukaryota</taxon>
        <taxon>Viridiplantae</taxon>
        <taxon>Streptophyta</taxon>
        <taxon>Embryophyta</taxon>
        <taxon>Tracheophyta</taxon>
        <taxon>Spermatophyta</taxon>
        <taxon>Magnoliopsida</taxon>
        <taxon>eudicotyledons</taxon>
        <taxon>Gunneridae</taxon>
        <taxon>Pentapetalae</taxon>
        <taxon>rosids</taxon>
        <taxon>fabids</taxon>
        <taxon>Fabales</taxon>
        <taxon>Fabaceae</taxon>
        <taxon>Papilionoideae</taxon>
        <taxon>50 kb inversion clade</taxon>
        <taxon>NPAAA clade</taxon>
        <taxon>Hologalegina</taxon>
        <taxon>IRL clade</taxon>
        <taxon>Trifolieae</taxon>
        <taxon>Trifolium</taxon>
    </lineage>
</organism>
<dbReference type="ExpressionAtlas" id="A0A2K3JMS3">
    <property type="expression patterns" value="baseline"/>
</dbReference>
<feature type="non-terminal residue" evidence="2">
    <location>
        <position position="1"/>
    </location>
</feature>
<evidence type="ECO:0000313" key="2">
    <source>
        <dbReference type="EMBL" id="PNX55331.1"/>
    </source>
</evidence>
<evidence type="ECO:0000256" key="1">
    <source>
        <dbReference type="SAM" id="MobiDB-lite"/>
    </source>
</evidence>
<name>A0A2K3JMS3_TRIPR</name>
<gene>
    <name evidence="2" type="ORF">L195_g048958</name>
</gene>
<dbReference type="AlphaFoldDB" id="A0A2K3JMS3"/>
<reference evidence="2 3" key="1">
    <citation type="journal article" date="2014" name="Am. J. Bot.">
        <title>Genome assembly and annotation for red clover (Trifolium pratense; Fabaceae).</title>
        <authorList>
            <person name="Istvanek J."/>
            <person name="Jaros M."/>
            <person name="Krenek A."/>
            <person name="Repkova J."/>
        </authorList>
    </citation>
    <scope>NUCLEOTIDE SEQUENCE [LARGE SCALE GENOMIC DNA]</scope>
    <source>
        <strain evidence="3">cv. Tatra</strain>
        <tissue evidence="2">Young leaves</tissue>
    </source>
</reference>
<protein>
    <submittedName>
        <fullName evidence="2">Putative TIR-NBS-LRR resistance protein</fullName>
    </submittedName>
</protein>
<proteinExistence type="predicted"/>
<sequence length="107" mass="12402">VYKREALGSFEDEEWKRVVSSIEPGSSVEVIFVFENDFIVEKTAVYLVYDKPIGEELEELYHVPDLNVIACSDGENECAAKRISTHEEPTDDFNENRKKKNEVERKM</sequence>
<evidence type="ECO:0000313" key="3">
    <source>
        <dbReference type="Proteomes" id="UP000236291"/>
    </source>
</evidence>
<dbReference type="Proteomes" id="UP000236291">
    <property type="component" value="Unassembled WGS sequence"/>
</dbReference>
<feature type="non-terminal residue" evidence="2">
    <location>
        <position position="107"/>
    </location>
</feature>
<accession>A0A2K3JMS3</accession>